<dbReference type="Proteomes" id="UP001476798">
    <property type="component" value="Unassembled WGS sequence"/>
</dbReference>
<protein>
    <recommendedName>
        <fullName evidence="2">TMEM131L fifth Ig-like domain-containing protein</fullName>
    </recommendedName>
</protein>
<name>A0ABV0N2C2_9TELE</name>
<dbReference type="InterPro" id="IPR013783">
    <property type="entry name" value="Ig-like_fold"/>
</dbReference>
<feature type="domain" description="TMEM131L fifth Ig-like" evidence="2">
    <location>
        <begin position="74"/>
        <end position="138"/>
    </location>
</feature>
<keyword evidence="4" id="KW-1185">Reference proteome</keyword>
<sequence>MLPVRPLTPVKCKTTKKAVQKNEEVKNVWTFTTQSSNESVILCLFLFTIVLLCVSEIKVRDPNFTLKRTFRVENTGLLPITIKSAEINGQACEGYGFKVLNCQEFALKPNASKELIILFTPDFTSSRVIRELKLVTRGGSEFVFILNASLPYHMLAACAEALPRPSWELELYIIVSVVMRGFYPSSNGTARVGGRQGNSRTLPEPDGQDKRPRIPFSRSSMHATPSQLPKASSSSGQDGPPAPCQLISRKARNFKQLDLQSQTVAGSSLQEDPEYSSLIGAMDNDLDRPESLNTEALQEQNSRAIQSKGTLI</sequence>
<dbReference type="EMBL" id="JAHRIO010021321">
    <property type="protein sequence ID" value="MEQ2165435.1"/>
    <property type="molecule type" value="Genomic_DNA"/>
</dbReference>
<comment type="caution">
    <text evidence="3">The sequence shown here is derived from an EMBL/GenBank/DDBJ whole genome shotgun (WGS) entry which is preliminary data.</text>
</comment>
<evidence type="ECO:0000256" key="1">
    <source>
        <dbReference type="SAM" id="MobiDB-lite"/>
    </source>
</evidence>
<evidence type="ECO:0000259" key="2">
    <source>
        <dbReference type="Pfam" id="PF24501"/>
    </source>
</evidence>
<dbReference type="InterPro" id="IPR055437">
    <property type="entry name" value="TMEM131L_Ig_5"/>
</dbReference>
<proteinExistence type="predicted"/>
<gene>
    <name evidence="3" type="ORF">GOODEAATRI_016867</name>
</gene>
<evidence type="ECO:0000313" key="4">
    <source>
        <dbReference type="Proteomes" id="UP001476798"/>
    </source>
</evidence>
<dbReference type="Gene3D" id="2.60.40.10">
    <property type="entry name" value="Immunoglobulins"/>
    <property type="match status" value="1"/>
</dbReference>
<feature type="region of interest" description="Disordered" evidence="1">
    <location>
        <begin position="188"/>
        <end position="245"/>
    </location>
</feature>
<dbReference type="PANTHER" id="PTHR22050">
    <property type="entry name" value="RW1 PROTEIN HOMOLOG"/>
    <property type="match status" value="1"/>
</dbReference>
<accession>A0ABV0N2C2</accession>
<dbReference type="PANTHER" id="PTHR22050:SF1">
    <property type="entry name" value="TRANSMEMBRANE PROTEIN 131"/>
    <property type="match status" value="1"/>
</dbReference>
<feature type="compositionally biased region" description="Polar residues" evidence="1">
    <location>
        <begin position="217"/>
        <end position="237"/>
    </location>
</feature>
<organism evidence="3 4">
    <name type="scientific">Goodea atripinnis</name>
    <dbReference type="NCBI Taxonomy" id="208336"/>
    <lineage>
        <taxon>Eukaryota</taxon>
        <taxon>Metazoa</taxon>
        <taxon>Chordata</taxon>
        <taxon>Craniata</taxon>
        <taxon>Vertebrata</taxon>
        <taxon>Euteleostomi</taxon>
        <taxon>Actinopterygii</taxon>
        <taxon>Neopterygii</taxon>
        <taxon>Teleostei</taxon>
        <taxon>Neoteleostei</taxon>
        <taxon>Acanthomorphata</taxon>
        <taxon>Ovalentaria</taxon>
        <taxon>Atherinomorphae</taxon>
        <taxon>Cyprinodontiformes</taxon>
        <taxon>Goodeidae</taxon>
        <taxon>Goodea</taxon>
    </lineage>
</organism>
<evidence type="ECO:0000313" key="3">
    <source>
        <dbReference type="EMBL" id="MEQ2165435.1"/>
    </source>
</evidence>
<dbReference type="InterPro" id="IPR039877">
    <property type="entry name" value="TMEM131-like"/>
</dbReference>
<reference evidence="3 4" key="1">
    <citation type="submission" date="2021-06" db="EMBL/GenBank/DDBJ databases">
        <authorList>
            <person name="Palmer J.M."/>
        </authorList>
    </citation>
    <scope>NUCLEOTIDE SEQUENCE [LARGE SCALE GENOMIC DNA]</scope>
    <source>
        <strain evidence="3 4">GA_2019</strain>
        <tissue evidence="3">Muscle</tissue>
    </source>
</reference>
<dbReference type="Pfam" id="PF24501">
    <property type="entry name" value="Ig_TMEM131L_5"/>
    <property type="match status" value="1"/>
</dbReference>